<evidence type="ECO:0000256" key="6">
    <source>
        <dbReference type="RuleBase" id="RU364143"/>
    </source>
</evidence>
<dbReference type="GO" id="GO:0016592">
    <property type="term" value="C:mediator complex"/>
    <property type="evidence" value="ECO:0007669"/>
    <property type="project" value="InterPro"/>
</dbReference>
<comment type="caution">
    <text evidence="8">The sequence shown here is derived from an EMBL/GenBank/DDBJ whole genome shotgun (WGS) entry which is preliminary data.</text>
</comment>
<keyword evidence="4 6" id="KW-0804">Transcription</keyword>
<evidence type="ECO:0000256" key="5">
    <source>
        <dbReference type="ARBA" id="ARBA00023242"/>
    </source>
</evidence>
<comment type="subcellular location">
    <subcellularLocation>
        <location evidence="1 6">Nucleus</location>
    </subcellularLocation>
</comment>
<dbReference type="AlphaFoldDB" id="A0A0V0S2I5"/>
<proteinExistence type="inferred from homology"/>
<feature type="region of interest" description="Disordered" evidence="7">
    <location>
        <begin position="232"/>
        <end position="283"/>
    </location>
</feature>
<name>A0A0V0S2I5_9BILA</name>
<gene>
    <name evidence="8" type="primary">Med6</name>
    <name evidence="6" type="synonym">MED6</name>
    <name evidence="8" type="ORF">T07_1224</name>
</gene>
<dbReference type="Pfam" id="PF04934">
    <property type="entry name" value="Med6"/>
    <property type="match status" value="1"/>
</dbReference>
<comment type="function">
    <text evidence="6">Component of the Mediator complex, a coactivator involved in the regulated transcription of nearly all RNA polymerase II-dependent genes. Mediator functions as a bridge to convey information from gene-specific regulatory proteins to the basal RNA polymerase II transcription machinery. Mediator is recruited to promoters by direct interactions with regulatory proteins and serves as a scaffold for the assembly of a functional preinitiation complex with RNA polymerase II and the general transcription factors.</text>
</comment>
<dbReference type="OrthoDB" id="344220at2759"/>
<evidence type="ECO:0000313" key="8">
    <source>
        <dbReference type="EMBL" id="KRX20989.1"/>
    </source>
</evidence>
<dbReference type="GO" id="GO:0006357">
    <property type="term" value="P:regulation of transcription by RNA polymerase II"/>
    <property type="evidence" value="ECO:0007669"/>
    <property type="project" value="InterPro"/>
</dbReference>
<evidence type="ECO:0000256" key="2">
    <source>
        <dbReference type="ARBA" id="ARBA00007526"/>
    </source>
</evidence>
<feature type="compositionally biased region" description="Polar residues" evidence="7">
    <location>
        <begin position="243"/>
        <end position="264"/>
    </location>
</feature>
<reference evidence="8 9" key="1">
    <citation type="submission" date="2015-01" db="EMBL/GenBank/DDBJ databases">
        <title>Evolution of Trichinella species and genotypes.</title>
        <authorList>
            <person name="Korhonen P.K."/>
            <person name="Edoardo P."/>
            <person name="Giuseppe L.R."/>
            <person name="Gasser R.B."/>
        </authorList>
    </citation>
    <scope>NUCLEOTIDE SEQUENCE [LARGE SCALE GENOMIC DNA]</scope>
    <source>
        <strain evidence="8">ISS37</strain>
    </source>
</reference>
<dbReference type="Proteomes" id="UP000054630">
    <property type="component" value="Unassembled WGS sequence"/>
</dbReference>
<evidence type="ECO:0000256" key="1">
    <source>
        <dbReference type="ARBA" id="ARBA00004123"/>
    </source>
</evidence>
<keyword evidence="3 6" id="KW-0805">Transcription regulation</keyword>
<organism evidence="8 9">
    <name type="scientific">Trichinella nelsoni</name>
    <dbReference type="NCBI Taxonomy" id="6336"/>
    <lineage>
        <taxon>Eukaryota</taxon>
        <taxon>Metazoa</taxon>
        <taxon>Ecdysozoa</taxon>
        <taxon>Nematoda</taxon>
        <taxon>Enoplea</taxon>
        <taxon>Dorylaimia</taxon>
        <taxon>Trichinellida</taxon>
        <taxon>Trichinellidae</taxon>
        <taxon>Trichinella</taxon>
    </lineage>
</organism>
<evidence type="ECO:0000256" key="4">
    <source>
        <dbReference type="ARBA" id="ARBA00023163"/>
    </source>
</evidence>
<dbReference type="InterPro" id="IPR038566">
    <property type="entry name" value="Mediator_Med6_sf"/>
</dbReference>
<dbReference type="InterPro" id="IPR007018">
    <property type="entry name" value="Mediator_Med6"/>
</dbReference>
<dbReference type="PANTHER" id="PTHR13104">
    <property type="entry name" value="MED-6-RELATED"/>
    <property type="match status" value="1"/>
</dbReference>
<protein>
    <recommendedName>
        <fullName evidence="6">Mediator of RNA polymerase II transcription subunit 6</fullName>
    </recommendedName>
    <alternativeName>
        <fullName evidence="6">Mediator complex subunit 6</fullName>
    </alternativeName>
</protein>
<evidence type="ECO:0000256" key="7">
    <source>
        <dbReference type="SAM" id="MobiDB-lite"/>
    </source>
</evidence>
<dbReference type="Gene3D" id="3.10.450.580">
    <property type="entry name" value="Mediator complex, subunit Med6"/>
    <property type="match status" value="1"/>
</dbReference>
<accession>A0A0V0S2I5</accession>
<keyword evidence="9" id="KW-1185">Reference proteome</keyword>
<comment type="similarity">
    <text evidence="2 6">Belongs to the Mediator complex subunit 6 family.</text>
</comment>
<dbReference type="EMBL" id="JYDL01000043">
    <property type="protein sequence ID" value="KRX20989.1"/>
    <property type="molecule type" value="Genomic_DNA"/>
</dbReference>
<evidence type="ECO:0000313" key="9">
    <source>
        <dbReference type="Proteomes" id="UP000054630"/>
    </source>
</evidence>
<evidence type="ECO:0000256" key="3">
    <source>
        <dbReference type="ARBA" id="ARBA00023015"/>
    </source>
</evidence>
<dbReference type="STRING" id="6336.A0A0V0S2I5"/>
<keyword evidence="6" id="KW-0010">Activator</keyword>
<comment type="subunit">
    <text evidence="6">Component of the Mediator complex.</text>
</comment>
<sequence>MDINFNRWMNKHVKRIYCLNMNVHGSSQITNPLHIQWNPPWNPNWLSASNVLDCFTNTLNPFYDPNCLNEQVRIQRLSSEILSRVHGVEYILLHAAEPLFVIRKQYRQPNQNVTPLEDYYIIGGTVYQAPDLSSVFNSRLQSAISNVRSAFEEGIRFFSYFNAKVTCDCFCIIAKSYYRFNTSDGYYFQYKNEPPVEKVDTKKDDKTGDDKRVSVFQKYRMDMLLNELSEKFPPALSLEESNENTQDGKMTSNEEPQTSAQSKNDQMESPALPASKKIKSDMN</sequence>
<keyword evidence="5 6" id="KW-0539">Nucleus</keyword>
<dbReference type="GO" id="GO:0003712">
    <property type="term" value="F:transcription coregulator activity"/>
    <property type="evidence" value="ECO:0007669"/>
    <property type="project" value="InterPro"/>
</dbReference>